<evidence type="ECO:0000313" key="4">
    <source>
        <dbReference type="Proteomes" id="UP000188320"/>
    </source>
</evidence>
<dbReference type="Proteomes" id="UP000188320">
    <property type="component" value="Unassembled WGS sequence"/>
</dbReference>
<feature type="compositionally biased region" description="Basic and acidic residues" evidence="1">
    <location>
        <begin position="89"/>
        <end position="103"/>
    </location>
</feature>
<keyword evidence="2" id="KW-0812">Transmembrane</keyword>
<dbReference type="EMBL" id="LSSK01000201">
    <property type="protein sequence ID" value="OMH84418.1"/>
    <property type="molecule type" value="Genomic_DNA"/>
</dbReference>
<evidence type="ECO:0000256" key="2">
    <source>
        <dbReference type="SAM" id="Phobius"/>
    </source>
</evidence>
<comment type="caution">
    <text evidence="3">The sequence shown here is derived from an EMBL/GenBank/DDBJ whole genome shotgun (WGS) entry which is preliminary data.</text>
</comment>
<protein>
    <submittedName>
        <fullName evidence="3">Uncharacterized protein</fullName>
    </submittedName>
</protein>
<accession>A0A1R1PTX9</accession>
<feature type="compositionally biased region" description="Low complexity" evidence="1">
    <location>
        <begin position="205"/>
        <end position="218"/>
    </location>
</feature>
<feature type="compositionally biased region" description="Polar residues" evidence="1">
    <location>
        <begin position="252"/>
        <end position="261"/>
    </location>
</feature>
<feature type="region of interest" description="Disordered" evidence="1">
    <location>
        <begin position="89"/>
        <end position="108"/>
    </location>
</feature>
<organism evidence="3 4">
    <name type="scientific">Zancudomyces culisetae</name>
    <name type="common">Gut fungus</name>
    <name type="synonym">Smittium culisetae</name>
    <dbReference type="NCBI Taxonomy" id="1213189"/>
    <lineage>
        <taxon>Eukaryota</taxon>
        <taxon>Fungi</taxon>
        <taxon>Fungi incertae sedis</taxon>
        <taxon>Zoopagomycota</taxon>
        <taxon>Kickxellomycotina</taxon>
        <taxon>Harpellomycetes</taxon>
        <taxon>Harpellales</taxon>
        <taxon>Legeriomycetaceae</taxon>
        <taxon>Zancudomyces</taxon>
    </lineage>
</organism>
<feature type="region of interest" description="Disordered" evidence="1">
    <location>
        <begin position="119"/>
        <end position="370"/>
    </location>
</feature>
<evidence type="ECO:0000313" key="3">
    <source>
        <dbReference type="EMBL" id="OMH84418.1"/>
    </source>
</evidence>
<keyword evidence="4" id="KW-1185">Reference proteome</keyword>
<gene>
    <name evidence="3" type="ORF">AX774_g2058</name>
</gene>
<feature type="compositionally biased region" description="Basic and acidic residues" evidence="1">
    <location>
        <begin position="220"/>
        <end position="249"/>
    </location>
</feature>
<feature type="transmembrane region" description="Helical" evidence="2">
    <location>
        <begin position="422"/>
        <end position="441"/>
    </location>
</feature>
<proteinExistence type="predicted"/>
<feature type="compositionally biased region" description="Basic and acidic residues" evidence="1">
    <location>
        <begin position="339"/>
        <end position="355"/>
    </location>
</feature>
<reference evidence="4" key="1">
    <citation type="submission" date="2017-01" db="EMBL/GenBank/DDBJ databases">
        <authorList>
            <person name="Wang Y."/>
            <person name="White M."/>
            <person name="Kvist S."/>
            <person name="Moncalvo J.-M."/>
        </authorList>
    </citation>
    <scope>NUCLEOTIDE SEQUENCE [LARGE SCALE GENOMIC DNA]</scope>
    <source>
        <strain evidence="4">COL-18-3</strain>
    </source>
</reference>
<sequence length="457" mass="52372">MDLSNLYYGQYIKGRSPSFDSIHYPGVYNTNHYTRDYENVPYHVQRGAYAPQIYKPYNQYYTAGPPEHAFQNYQHVFQETTNHKPYFKKDHMEQDKMHTERNKKYTRRKNFSIDNSDITSMFSDISDSNSEDDYSDRYSKKARNKYSNTRHSDRKDATGNNHKRKLHKRGYDTRYNSGHRGKAPGRRNRSDIEYSYESGGRDGSSDLSSDDSSSSGFSLERLKPAITNRKEGKPMTPKKIKDEQQKADRSIVTFSNVSSIRETGRINHKSGLRGKDGSSNQKNTKFGAVSPPNSKPKAGTKGTPKINIALDEYIDNDDNRYPKNEQKQYTPPLQPKTDNASRHKINIDPEKKPETQEGGPGSRNKGKKNVVINISRPARNPTTGVGQIDGHRESFTYPDKDAGMSILPESTDTCCCCCRCSIFAILPIILLLILLFIAAFWQRNLIIYYVTKYLLRK</sequence>
<feature type="compositionally biased region" description="Polar residues" evidence="1">
    <location>
        <begin position="119"/>
        <end position="128"/>
    </location>
</feature>
<feature type="compositionally biased region" description="Basic and acidic residues" evidence="1">
    <location>
        <begin position="317"/>
        <end position="326"/>
    </location>
</feature>
<keyword evidence="2" id="KW-0472">Membrane</keyword>
<evidence type="ECO:0000256" key="1">
    <source>
        <dbReference type="SAM" id="MobiDB-lite"/>
    </source>
</evidence>
<keyword evidence="2" id="KW-1133">Transmembrane helix</keyword>
<name>A0A1R1PTX9_ZANCU</name>
<dbReference type="AlphaFoldDB" id="A0A1R1PTX9"/>
<feature type="compositionally biased region" description="Basic residues" evidence="1">
    <location>
        <begin position="177"/>
        <end position="187"/>
    </location>
</feature>